<proteinExistence type="predicted"/>
<evidence type="ECO:0000256" key="1">
    <source>
        <dbReference type="SAM" id="Phobius"/>
    </source>
</evidence>
<dbReference type="InParanoid" id="A0A0C2WWG5"/>
<dbReference type="AlphaFoldDB" id="A0A0C2WWG5"/>
<sequence>MLSSKLVKTTPRYHLSLYCFSPLIFGVISTLNVLRVSAPFGGILTLIGNVLGVIKRDIFIRKSSSSSFSVWTNYLASKVYGAPLLKPLFHLPGLTRAFRSPPQRVPTFRHSSRFMQQRMRLPNNVSPCCRLSEDVLPDHIDGPFYVGKPVGRFLCSSASGSRLDFILIY</sequence>
<name>A0A0C2WWG5_AMAMK</name>
<evidence type="ECO:0000313" key="2">
    <source>
        <dbReference type="EMBL" id="KIL61156.1"/>
    </source>
</evidence>
<keyword evidence="1" id="KW-0812">Transmembrane</keyword>
<organism evidence="2 3">
    <name type="scientific">Amanita muscaria (strain Koide BX008)</name>
    <dbReference type="NCBI Taxonomy" id="946122"/>
    <lineage>
        <taxon>Eukaryota</taxon>
        <taxon>Fungi</taxon>
        <taxon>Dikarya</taxon>
        <taxon>Basidiomycota</taxon>
        <taxon>Agaricomycotina</taxon>
        <taxon>Agaricomycetes</taxon>
        <taxon>Agaricomycetidae</taxon>
        <taxon>Agaricales</taxon>
        <taxon>Pluteineae</taxon>
        <taxon>Amanitaceae</taxon>
        <taxon>Amanita</taxon>
    </lineage>
</organism>
<accession>A0A0C2WWG5</accession>
<feature type="transmembrane region" description="Helical" evidence="1">
    <location>
        <begin position="37"/>
        <end position="54"/>
    </location>
</feature>
<gene>
    <name evidence="2" type="ORF">M378DRAFT_13704</name>
</gene>
<evidence type="ECO:0000313" key="3">
    <source>
        <dbReference type="Proteomes" id="UP000054549"/>
    </source>
</evidence>
<keyword evidence="3" id="KW-1185">Reference proteome</keyword>
<dbReference type="Proteomes" id="UP000054549">
    <property type="component" value="Unassembled WGS sequence"/>
</dbReference>
<dbReference type="HOGENOM" id="CLU_1578112_0_0_1"/>
<dbReference type="EMBL" id="KN818288">
    <property type="protein sequence ID" value="KIL61156.1"/>
    <property type="molecule type" value="Genomic_DNA"/>
</dbReference>
<reference evidence="2 3" key="1">
    <citation type="submission" date="2014-04" db="EMBL/GenBank/DDBJ databases">
        <title>Evolutionary Origins and Diversification of the Mycorrhizal Mutualists.</title>
        <authorList>
            <consortium name="DOE Joint Genome Institute"/>
            <consortium name="Mycorrhizal Genomics Consortium"/>
            <person name="Kohler A."/>
            <person name="Kuo A."/>
            <person name="Nagy L.G."/>
            <person name="Floudas D."/>
            <person name="Copeland A."/>
            <person name="Barry K.W."/>
            <person name="Cichocki N."/>
            <person name="Veneault-Fourrey C."/>
            <person name="LaButti K."/>
            <person name="Lindquist E.A."/>
            <person name="Lipzen A."/>
            <person name="Lundell T."/>
            <person name="Morin E."/>
            <person name="Murat C."/>
            <person name="Riley R."/>
            <person name="Ohm R."/>
            <person name="Sun H."/>
            <person name="Tunlid A."/>
            <person name="Henrissat B."/>
            <person name="Grigoriev I.V."/>
            <person name="Hibbett D.S."/>
            <person name="Martin F."/>
        </authorList>
    </citation>
    <scope>NUCLEOTIDE SEQUENCE [LARGE SCALE GENOMIC DNA]</scope>
    <source>
        <strain evidence="2 3">Koide BX008</strain>
    </source>
</reference>
<protein>
    <submittedName>
        <fullName evidence="2">Uncharacterized protein</fullName>
    </submittedName>
</protein>
<keyword evidence="1" id="KW-1133">Transmembrane helix</keyword>
<keyword evidence="1" id="KW-0472">Membrane</keyword>
<feature type="transmembrane region" description="Helical" evidence="1">
    <location>
        <begin position="12"/>
        <end position="31"/>
    </location>
</feature>